<comment type="caution">
    <text evidence="1">The sequence shown here is derived from an EMBL/GenBank/DDBJ whole genome shotgun (WGS) entry which is preliminary data.</text>
</comment>
<protein>
    <submittedName>
        <fullName evidence="1">Uncharacterized protein</fullName>
    </submittedName>
</protein>
<reference evidence="1 2" key="1">
    <citation type="journal article" date="2024" name="BMC Genomics">
        <title>De novo assembly and annotation of Popillia japonica's genome with initial clues to its potential as an invasive pest.</title>
        <authorList>
            <person name="Cucini C."/>
            <person name="Boschi S."/>
            <person name="Funari R."/>
            <person name="Cardaioli E."/>
            <person name="Iannotti N."/>
            <person name="Marturano G."/>
            <person name="Paoli F."/>
            <person name="Bruttini M."/>
            <person name="Carapelli A."/>
            <person name="Frati F."/>
            <person name="Nardi F."/>
        </authorList>
    </citation>
    <scope>NUCLEOTIDE SEQUENCE [LARGE SCALE GENOMIC DNA]</scope>
    <source>
        <strain evidence="1">DMR45628</strain>
    </source>
</reference>
<proteinExistence type="predicted"/>
<evidence type="ECO:0000313" key="2">
    <source>
        <dbReference type="Proteomes" id="UP001458880"/>
    </source>
</evidence>
<dbReference type="EMBL" id="JASPKY010000363">
    <property type="protein sequence ID" value="KAK9703793.1"/>
    <property type="molecule type" value="Genomic_DNA"/>
</dbReference>
<gene>
    <name evidence="1" type="ORF">QE152_g29133</name>
</gene>
<accession>A0AAW1JJ61</accession>
<dbReference type="Proteomes" id="UP001458880">
    <property type="component" value="Unassembled WGS sequence"/>
</dbReference>
<dbReference type="AlphaFoldDB" id="A0AAW1JJ61"/>
<name>A0AAW1JJ61_POPJA</name>
<keyword evidence="2" id="KW-1185">Reference proteome</keyword>
<organism evidence="1 2">
    <name type="scientific">Popillia japonica</name>
    <name type="common">Japanese beetle</name>
    <dbReference type="NCBI Taxonomy" id="7064"/>
    <lineage>
        <taxon>Eukaryota</taxon>
        <taxon>Metazoa</taxon>
        <taxon>Ecdysozoa</taxon>
        <taxon>Arthropoda</taxon>
        <taxon>Hexapoda</taxon>
        <taxon>Insecta</taxon>
        <taxon>Pterygota</taxon>
        <taxon>Neoptera</taxon>
        <taxon>Endopterygota</taxon>
        <taxon>Coleoptera</taxon>
        <taxon>Polyphaga</taxon>
        <taxon>Scarabaeiformia</taxon>
        <taxon>Scarabaeidae</taxon>
        <taxon>Rutelinae</taxon>
        <taxon>Popillia</taxon>
    </lineage>
</organism>
<evidence type="ECO:0000313" key="1">
    <source>
        <dbReference type="EMBL" id="KAK9703793.1"/>
    </source>
</evidence>
<sequence>MDNIDIGSVFAKFIALFKQTLYTLAAPIAMIVDWVLAGNLTDQLVLMPPQEVLQRIKVMPKPGDWKEFEIDLYCDEQTVDEIPLCAVCNALHGKMDQQRMKCTVGETLEHTFTLTQEQIDRLGVKRITNDEDVVGLKAVKERAYKNMPKCAFSTTATMHYIKAGPGCGKSYLIKKLATEHDLVLAPFTKLMTDYKHVKDDVNESSLTS</sequence>